<dbReference type="EMBL" id="KV918761">
    <property type="protein sequence ID" value="OSX81548.1"/>
    <property type="molecule type" value="Genomic_DNA"/>
</dbReference>
<comment type="catalytic activity">
    <reaction evidence="8">
        <text>L-seryl-[protein] + ATP = O-phospho-L-seryl-[protein] + ADP + H(+)</text>
        <dbReference type="Rhea" id="RHEA:17989"/>
        <dbReference type="Rhea" id="RHEA-COMP:9863"/>
        <dbReference type="Rhea" id="RHEA-COMP:11604"/>
        <dbReference type="ChEBI" id="CHEBI:15378"/>
        <dbReference type="ChEBI" id="CHEBI:29999"/>
        <dbReference type="ChEBI" id="CHEBI:30616"/>
        <dbReference type="ChEBI" id="CHEBI:83421"/>
        <dbReference type="ChEBI" id="CHEBI:456216"/>
        <dbReference type="EC" id="2.7.11.1"/>
    </reaction>
</comment>
<feature type="signal peptide" evidence="12">
    <location>
        <begin position="1"/>
        <end position="16"/>
    </location>
</feature>
<sequence length="462" mass="49842">MFSVLLVALCALGVLALMLIHGCCTGPYIVTDTLGQGTFGKVKLAKHSDTGMEYAIKILDKGDIKANELTVNVRREIAIMKALNHKNIVNLREVLSSKSKLYIVMDLVRGGELFDMIERKGELDETLARKYFQQLIDGIDYCHRRGVCHRDLKPENLLVDENGVLKITDFGVSSMKGGVGSDLLYTACGTPYYCAPEIINGAEEGYSGVKIDAWSCGIILYLLLTGVLPFQHDDMTRLYELINACKVPYPSWMGSDAKDLICHLLVKDPEKRFSLEDVKKHSWFLVDYDTGDTPADSGRSFGSGSDRSKSRSRKNSASSAGGGSGTGRSRDRIPSSGSGHGNRSRESVAAGGGSRNGFNASSGGGSSSGGGGGGGGGGAKDLASQYDGQDLEVFIKDALPGKPQKKIDDVVSRLQDIDIDCVDDMQVVAEMMGTADKLTKWLEENPKMPAITAMRISKMFYG</sequence>
<evidence type="ECO:0000256" key="7">
    <source>
        <dbReference type="ARBA" id="ARBA00047899"/>
    </source>
</evidence>
<dbReference type="PANTHER" id="PTHR43895:SF32">
    <property type="entry name" value="SERINE_THREONINE-PROTEIN KINASE CHK1"/>
    <property type="match status" value="1"/>
</dbReference>
<dbReference type="OrthoDB" id="193931at2759"/>
<keyword evidence="12" id="KW-0732">Signal</keyword>
<comment type="similarity">
    <text evidence="10">Belongs to the protein kinase superfamily.</text>
</comment>
<keyword evidence="4 9" id="KW-0547">Nucleotide-binding</keyword>
<evidence type="ECO:0000259" key="13">
    <source>
        <dbReference type="PROSITE" id="PS50011"/>
    </source>
</evidence>
<dbReference type="Proteomes" id="UP000218209">
    <property type="component" value="Unassembled WGS sequence"/>
</dbReference>
<reference evidence="14 15" key="1">
    <citation type="submission" date="2017-03" db="EMBL/GenBank/DDBJ databases">
        <title>WGS assembly of Porphyra umbilicalis.</title>
        <authorList>
            <person name="Brawley S.H."/>
            <person name="Blouin N.A."/>
            <person name="Ficko-Blean E."/>
            <person name="Wheeler G.L."/>
            <person name="Lohr M."/>
            <person name="Goodson H.V."/>
            <person name="Jenkins J.W."/>
            <person name="Blaby-Haas C.E."/>
            <person name="Helliwell K.E."/>
            <person name="Chan C."/>
            <person name="Marriage T."/>
            <person name="Bhattacharya D."/>
            <person name="Klein A.S."/>
            <person name="Badis Y."/>
            <person name="Brodie J."/>
            <person name="Cao Y."/>
            <person name="Collen J."/>
            <person name="Dittami S.M."/>
            <person name="Gachon C.M."/>
            <person name="Green B.R."/>
            <person name="Karpowicz S."/>
            <person name="Kim J.W."/>
            <person name="Kudahl U."/>
            <person name="Lin S."/>
            <person name="Michel G."/>
            <person name="Mittag M."/>
            <person name="Olson B.J."/>
            <person name="Pangilinan J."/>
            <person name="Peng Y."/>
            <person name="Qiu H."/>
            <person name="Shu S."/>
            <person name="Singer J.T."/>
            <person name="Smith A.G."/>
            <person name="Sprecher B.N."/>
            <person name="Wagner V."/>
            <person name="Wang W."/>
            <person name="Wang Z.-Y."/>
            <person name="Yan J."/>
            <person name="Yarish C."/>
            <person name="Zoeuner-Riek S."/>
            <person name="Zhuang Y."/>
            <person name="Zou Y."/>
            <person name="Lindquist E.A."/>
            <person name="Grimwood J."/>
            <person name="Barry K."/>
            <person name="Rokhsar D.S."/>
            <person name="Schmutz J."/>
            <person name="Stiller J.W."/>
            <person name="Grossman A.R."/>
            <person name="Prochnik S.E."/>
        </authorList>
    </citation>
    <scope>NUCLEOTIDE SEQUENCE [LARGE SCALE GENOMIC DNA]</scope>
    <source>
        <strain evidence="14">4086291</strain>
    </source>
</reference>
<evidence type="ECO:0000256" key="10">
    <source>
        <dbReference type="RuleBase" id="RU000304"/>
    </source>
</evidence>
<dbReference type="PROSITE" id="PS50011">
    <property type="entry name" value="PROTEIN_KINASE_DOM"/>
    <property type="match status" value="1"/>
</dbReference>
<dbReference type="SUPFAM" id="SSF56112">
    <property type="entry name" value="Protein kinase-like (PK-like)"/>
    <property type="match status" value="1"/>
</dbReference>
<dbReference type="GO" id="GO:0007165">
    <property type="term" value="P:signal transduction"/>
    <property type="evidence" value="ECO:0007669"/>
    <property type="project" value="TreeGrafter"/>
</dbReference>
<dbReference type="Pfam" id="PF00069">
    <property type="entry name" value="Pkinase"/>
    <property type="match status" value="1"/>
</dbReference>
<dbReference type="PROSITE" id="PS00108">
    <property type="entry name" value="PROTEIN_KINASE_ST"/>
    <property type="match status" value="1"/>
</dbReference>
<dbReference type="GO" id="GO:0005524">
    <property type="term" value="F:ATP binding"/>
    <property type="evidence" value="ECO:0007669"/>
    <property type="project" value="UniProtKB-UniRule"/>
</dbReference>
<keyword evidence="3" id="KW-0808">Transferase</keyword>
<evidence type="ECO:0000256" key="11">
    <source>
        <dbReference type="SAM" id="MobiDB-lite"/>
    </source>
</evidence>
<comment type="catalytic activity">
    <reaction evidence="7">
        <text>L-threonyl-[protein] + ATP = O-phospho-L-threonyl-[protein] + ADP + H(+)</text>
        <dbReference type="Rhea" id="RHEA:46608"/>
        <dbReference type="Rhea" id="RHEA-COMP:11060"/>
        <dbReference type="Rhea" id="RHEA-COMP:11605"/>
        <dbReference type="ChEBI" id="CHEBI:15378"/>
        <dbReference type="ChEBI" id="CHEBI:30013"/>
        <dbReference type="ChEBI" id="CHEBI:30616"/>
        <dbReference type="ChEBI" id="CHEBI:61977"/>
        <dbReference type="ChEBI" id="CHEBI:456216"/>
        <dbReference type="EC" id="2.7.11.1"/>
    </reaction>
</comment>
<accession>A0A1X6PLD1</accession>
<dbReference type="EC" id="2.7.11.1" evidence="1"/>
<organism evidence="14 15">
    <name type="scientific">Porphyra umbilicalis</name>
    <name type="common">Purple laver</name>
    <name type="synonym">Red alga</name>
    <dbReference type="NCBI Taxonomy" id="2786"/>
    <lineage>
        <taxon>Eukaryota</taxon>
        <taxon>Rhodophyta</taxon>
        <taxon>Bangiophyceae</taxon>
        <taxon>Bangiales</taxon>
        <taxon>Bangiaceae</taxon>
        <taxon>Porphyra</taxon>
    </lineage>
</organism>
<evidence type="ECO:0000256" key="9">
    <source>
        <dbReference type="PROSITE-ProRule" id="PRU10141"/>
    </source>
</evidence>
<keyword evidence="5" id="KW-0418">Kinase</keyword>
<name>A0A1X6PLD1_PORUM</name>
<dbReference type="InterPro" id="IPR011009">
    <property type="entry name" value="Kinase-like_dom_sf"/>
</dbReference>
<dbReference type="SMART" id="SM00220">
    <property type="entry name" value="S_TKc"/>
    <property type="match status" value="1"/>
</dbReference>
<dbReference type="InterPro" id="IPR008271">
    <property type="entry name" value="Ser/Thr_kinase_AS"/>
</dbReference>
<dbReference type="AlphaFoldDB" id="A0A1X6PLD1"/>
<keyword evidence="2 10" id="KW-0723">Serine/threonine-protein kinase</keyword>
<dbReference type="PANTHER" id="PTHR43895">
    <property type="entry name" value="CALCIUM/CALMODULIN-DEPENDENT PROTEIN KINASE KINASE-RELATED"/>
    <property type="match status" value="1"/>
</dbReference>
<dbReference type="FunFam" id="1.10.510.10:FF:000571">
    <property type="entry name" value="Maternal embryonic leucine zipper kinase"/>
    <property type="match status" value="1"/>
</dbReference>
<evidence type="ECO:0000256" key="3">
    <source>
        <dbReference type="ARBA" id="ARBA00022679"/>
    </source>
</evidence>
<feature type="chain" id="PRO_5012507626" description="non-specific serine/threonine protein kinase" evidence="12">
    <location>
        <begin position="17"/>
        <end position="462"/>
    </location>
</feature>
<feature type="compositionally biased region" description="Gly residues" evidence="11">
    <location>
        <begin position="362"/>
        <end position="379"/>
    </location>
</feature>
<keyword evidence="6 9" id="KW-0067">ATP-binding</keyword>
<dbReference type="Gene3D" id="1.10.510.10">
    <property type="entry name" value="Transferase(Phosphotransferase) domain 1"/>
    <property type="match status" value="1"/>
</dbReference>
<dbReference type="FunFam" id="3.30.200.20:FF:000003">
    <property type="entry name" value="Non-specific serine/threonine protein kinase"/>
    <property type="match status" value="1"/>
</dbReference>
<evidence type="ECO:0000256" key="4">
    <source>
        <dbReference type="ARBA" id="ARBA00022741"/>
    </source>
</evidence>
<keyword evidence="15" id="KW-1185">Reference proteome</keyword>
<evidence type="ECO:0000256" key="5">
    <source>
        <dbReference type="ARBA" id="ARBA00022777"/>
    </source>
</evidence>
<dbReference type="InterPro" id="IPR017441">
    <property type="entry name" value="Protein_kinase_ATP_BS"/>
</dbReference>
<feature type="domain" description="Protein kinase" evidence="13">
    <location>
        <begin position="28"/>
        <end position="284"/>
    </location>
</feature>
<evidence type="ECO:0000256" key="12">
    <source>
        <dbReference type="SAM" id="SignalP"/>
    </source>
</evidence>
<feature type="region of interest" description="Disordered" evidence="11">
    <location>
        <begin position="295"/>
        <end position="383"/>
    </location>
</feature>
<evidence type="ECO:0000256" key="1">
    <source>
        <dbReference type="ARBA" id="ARBA00012513"/>
    </source>
</evidence>
<protein>
    <recommendedName>
        <fullName evidence="1">non-specific serine/threonine protein kinase</fullName>
        <ecNumber evidence="1">2.7.11.1</ecNumber>
    </recommendedName>
</protein>
<evidence type="ECO:0000256" key="6">
    <source>
        <dbReference type="ARBA" id="ARBA00022840"/>
    </source>
</evidence>
<dbReference type="InterPro" id="IPR000719">
    <property type="entry name" value="Prot_kinase_dom"/>
</dbReference>
<evidence type="ECO:0000256" key="2">
    <source>
        <dbReference type="ARBA" id="ARBA00022527"/>
    </source>
</evidence>
<dbReference type="CDD" id="cd14003">
    <property type="entry name" value="STKc_AMPK-like"/>
    <property type="match status" value="1"/>
</dbReference>
<evidence type="ECO:0000313" key="14">
    <source>
        <dbReference type="EMBL" id="OSX81548.1"/>
    </source>
</evidence>
<dbReference type="GO" id="GO:0004674">
    <property type="term" value="F:protein serine/threonine kinase activity"/>
    <property type="evidence" value="ECO:0007669"/>
    <property type="project" value="UniProtKB-KW"/>
</dbReference>
<evidence type="ECO:0000256" key="8">
    <source>
        <dbReference type="ARBA" id="ARBA00048679"/>
    </source>
</evidence>
<gene>
    <name evidence="14" type="ORF">BU14_0014s0097</name>
</gene>
<proteinExistence type="inferred from homology"/>
<dbReference type="PROSITE" id="PS00107">
    <property type="entry name" value="PROTEIN_KINASE_ATP"/>
    <property type="match status" value="1"/>
</dbReference>
<feature type="binding site" evidence="9">
    <location>
        <position position="57"/>
    </location>
    <ligand>
        <name>ATP</name>
        <dbReference type="ChEBI" id="CHEBI:30616"/>
    </ligand>
</feature>
<evidence type="ECO:0000313" key="15">
    <source>
        <dbReference type="Proteomes" id="UP000218209"/>
    </source>
</evidence>